<proteinExistence type="predicted"/>
<dbReference type="InterPro" id="IPR052336">
    <property type="entry name" value="MlaD_Phospholipid_Transporter"/>
</dbReference>
<dbReference type="PANTHER" id="PTHR33371:SF18">
    <property type="entry name" value="MCE-FAMILY PROTEIN MCE3C"/>
    <property type="match status" value="1"/>
</dbReference>
<dbReference type="Pfam" id="PF02470">
    <property type="entry name" value="MlaD"/>
    <property type="match status" value="1"/>
</dbReference>
<gene>
    <name evidence="3" type="ORF">SAMN05421872_105263</name>
</gene>
<dbReference type="STRING" id="1045774.SAMN05421872_105263"/>
<accession>A0A1G6RGZ4</accession>
<dbReference type="OrthoDB" id="5241191at2"/>
<dbReference type="NCBIfam" id="TIGR00996">
    <property type="entry name" value="Mtu_fam_mce"/>
    <property type="match status" value="1"/>
</dbReference>
<protein>
    <submittedName>
        <fullName evidence="3">Phospholipid/cholesterol/gamma-HCH transport system substrate-binding protein</fullName>
    </submittedName>
</protein>
<dbReference type="GO" id="GO:0005576">
    <property type="term" value="C:extracellular region"/>
    <property type="evidence" value="ECO:0007669"/>
    <property type="project" value="TreeGrafter"/>
</dbReference>
<evidence type="ECO:0000313" key="3">
    <source>
        <dbReference type="EMBL" id="SDD03275.1"/>
    </source>
</evidence>
<reference evidence="3 4" key="1">
    <citation type="submission" date="2016-10" db="EMBL/GenBank/DDBJ databases">
        <authorList>
            <person name="de Groot N.N."/>
        </authorList>
    </citation>
    <scope>NUCLEOTIDE SEQUENCE [LARGE SCALE GENOMIC DNA]</scope>
    <source>
        <strain evidence="3 4">CGMCC 4.6858</strain>
    </source>
</reference>
<dbReference type="AlphaFoldDB" id="A0A1G6RGZ4"/>
<dbReference type="PANTHER" id="PTHR33371">
    <property type="entry name" value="INTERMEMBRANE PHOSPHOLIPID TRANSPORT SYSTEM BINDING PROTEIN MLAD-RELATED"/>
    <property type="match status" value="1"/>
</dbReference>
<dbReference type="InterPro" id="IPR003399">
    <property type="entry name" value="Mce/MlaD"/>
</dbReference>
<organism evidence="3 4">
    <name type="scientific">Nocardioides lianchengensis</name>
    <dbReference type="NCBI Taxonomy" id="1045774"/>
    <lineage>
        <taxon>Bacteria</taxon>
        <taxon>Bacillati</taxon>
        <taxon>Actinomycetota</taxon>
        <taxon>Actinomycetes</taxon>
        <taxon>Propionibacteriales</taxon>
        <taxon>Nocardioidaceae</taxon>
        <taxon>Nocardioides</taxon>
    </lineage>
</organism>
<dbReference type="RefSeq" id="WP_090855274.1">
    <property type="nucleotide sequence ID" value="NZ_FMZM01000005.1"/>
</dbReference>
<dbReference type="Proteomes" id="UP000199034">
    <property type="component" value="Unassembled WGS sequence"/>
</dbReference>
<dbReference type="PRINTS" id="PR01782">
    <property type="entry name" value="MCEVIRFACTOR"/>
</dbReference>
<feature type="domain" description="Mammalian cell entry C-terminal" evidence="2">
    <location>
        <begin position="117"/>
        <end position="289"/>
    </location>
</feature>
<name>A0A1G6RGZ4_9ACTN</name>
<feature type="domain" description="Mce/MlaD" evidence="1">
    <location>
        <begin position="38"/>
        <end position="112"/>
    </location>
</feature>
<sequence length="327" mass="35213">MRRYTESQILRLGAITVVVMLVVMAAAFNLSKFPGFGGTSYSAEFRDASGLRKGNMVQVGGIRVGRVQAVELDQDRVTVRFEVDNGVELGTESKASVEVLSLLGEKFLELTPEGPGDLDPADTIPVERTSSAYDIVGVFGDLTTTTERIDTDQLSQALDVVADTVDAASPEIAASLDGITRLSQTVASRDEQIQALLLSSREVSKVLAARSGDVVDLMKNADLVFREVEKRKRAVHRLLVNARSLADELRGLAKDNQEQLAPALAEVDDLLGLLIDKEKQLKATLDALGPYVSILSNIIGTGPWFDAYASNLLAIPTGEFLPGPLED</sequence>
<dbReference type="InterPro" id="IPR005693">
    <property type="entry name" value="Mce"/>
</dbReference>
<dbReference type="InterPro" id="IPR024516">
    <property type="entry name" value="Mce_C"/>
</dbReference>
<evidence type="ECO:0000259" key="2">
    <source>
        <dbReference type="Pfam" id="PF11887"/>
    </source>
</evidence>
<keyword evidence="4" id="KW-1185">Reference proteome</keyword>
<dbReference type="Pfam" id="PF11887">
    <property type="entry name" value="Mce4_CUP1"/>
    <property type="match status" value="1"/>
</dbReference>
<dbReference type="EMBL" id="FMZM01000005">
    <property type="protein sequence ID" value="SDD03275.1"/>
    <property type="molecule type" value="Genomic_DNA"/>
</dbReference>
<evidence type="ECO:0000259" key="1">
    <source>
        <dbReference type="Pfam" id="PF02470"/>
    </source>
</evidence>
<evidence type="ECO:0000313" key="4">
    <source>
        <dbReference type="Proteomes" id="UP000199034"/>
    </source>
</evidence>